<dbReference type="EC" id="3.4.22.-" evidence="8"/>
<feature type="active site" evidence="5">
    <location>
        <position position="376"/>
    </location>
</feature>
<protein>
    <submittedName>
        <fullName evidence="8">CAPN5</fullName>
        <ecNumber evidence="8">3.4.22.-</ecNumber>
    </submittedName>
</protein>
<dbReference type="Gene3D" id="3.90.70.10">
    <property type="entry name" value="Cysteine proteinases"/>
    <property type="match status" value="1"/>
</dbReference>
<dbReference type="CDD" id="cd00044">
    <property type="entry name" value="CysPc"/>
    <property type="match status" value="1"/>
</dbReference>
<evidence type="ECO:0000259" key="7">
    <source>
        <dbReference type="PROSITE" id="PS50203"/>
    </source>
</evidence>
<dbReference type="FunFam" id="3.90.70.10:FF:000114">
    <property type="entry name" value="Calpain a"/>
    <property type="match status" value="1"/>
</dbReference>
<dbReference type="PANTHER" id="PTHR10183:SF379">
    <property type="entry name" value="CALPAIN-5"/>
    <property type="match status" value="1"/>
</dbReference>
<dbReference type="PRINTS" id="PR00704">
    <property type="entry name" value="CALPAIN"/>
</dbReference>
<dbReference type="GO" id="GO:0006508">
    <property type="term" value="P:proteolysis"/>
    <property type="evidence" value="ECO:0007669"/>
    <property type="project" value="UniProtKB-KW"/>
</dbReference>
<feature type="active site" evidence="5">
    <location>
        <position position="344"/>
    </location>
</feature>
<dbReference type="InterPro" id="IPR011049">
    <property type="entry name" value="Serralysin-like_metalloprot_C"/>
</dbReference>
<dbReference type="EMBL" id="CAJPWZ010002915">
    <property type="protein sequence ID" value="CAG2247819.1"/>
    <property type="molecule type" value="Genomic_DNA"/>
</dbReference>
<dbReference type="GO" id="GO:0005737">
    <property type="term" value="C:cytoplasm"/>
    <property type="evidence" value="ECO:0007669"/>
    <property type="project" value="TreeGrafter"/>
</dbReference>
<dbReference type="SUPFAM" id="SSF49562">
    <property type="entry name" value="C2 domain (Calcium/lipid-binding domain, CaLB)"/>
    <property type="match status" value="1"/>
</dbReference>
<dbReference type="PANTHER" id="PTHR10183">
    <property type="entry name" value="CALPAIN"/>
    <property type="match status" value="1"/>
</dbReference>
<dbReference type="AlphaFoldDB" id="A0A8S3UQV7"/>
<comment type="similarity">
    <text evidence="1">Belongs to the peptidase C2 family.</text>
</comment>
<dbReference type="Pfam" id="PF00648">
    <property type="entry name" value="Peptidase_C2"/>
    <property type="match status" value="1"/>
</dbReference>
<dbReference type="SMART" id="SM00230">
    <property type="entry name" value="CysPc"/>
    <property type="match status" value="1"/>
</dbReference>
<evidence type="ECO:0000256" key="1">
    <source>
        <dbReference type="ARBA" id="ARBA00007623"/>
    </source>
</evidence>
<evidence type="ECO:0000256" key="5">
    <source>
        <dbReference type="PIRSR" id="PIRSR622684-1"/>
    </source>
</evidence>
<dbReference type="SUPFAM" id="SSF54001">
    <property type="entry name" value="Cysteine proteinases"/>
    <property type="match status" value="1"/>
</dbReference>
<dbReference type="InterPro" id="IPR022682">
    <property type="entry name" value="Calpain_domain_III"/>
</dbReference>
<keyword evidence="2" id="KW-0645">Protease</keyword>
<dbReference type="InterPro" id="IPR036213">
    <property type="entry name" value="Calpain_III_sf"/>
</dbReference>
<evidence type="ECO:0000256" key="3">
    <source>
        <dbReference type="ARBA" id="ARBA00022801"/>
    </source>
</evidence>
<evidence type="ECO:0000313" key="8">
    <source>
        <dbReference type="EMBL" id="CAG2247819.1"/>
    </source>
</evidence>
<proteinExistence type="inferred from homology"/>
<dbReference type="GO" id="GO:0004198">
    <property type="term" value="F:calcium-dependent cysteine-type endopeptidase activity"/>
    <property type="evidence" value="ECO:0007669"/>
    <property type="project" value="InterPro"/>
</dbReference>
<name>A0A8S3UQV7_MYTED</name>
<comment type="caution">
    <text evidence="6">Lacks conserved residue(s) required for the propagation of feature annotation.</text>
</comment>
<evidence type="ECO:0000313" key="9">
    <source>
        <dbReference type="Proteomes" id="UP000683360"/>
    </source>
</evidence>
<dbReference type="InterPro" id="IPR022683">
    <property type="entry name" value="Calpain_III"/>
</dbReference>
<dbReference type="Proteomes" id="UP000683360">
    <property type="component" value="Unassembled WGS sequence"/>
</dbReference>
<organism evidence="8 9">
    <name type="scientific">Mytilus edulis</name>
    <name type="common">Blue mussel</name>
    <dbReference type="NCBI Taxonomy" id="6550"/>
    <lineage>
        <taxon>Eukaryota</taxon>
        <taxon>Metazoa</taxon>
        <taxon>Spiralia</taxon>
        <taxon>Lophotrochozoa</taxon>
        <taxon>Mollusca</taxon>
        <taxon>Bivalvia</taxon>
        <taxon>Autobranchia</taxon>
        <taxon>Pteriomorphia</taxon>
        <taxon>Mytilida</taxon>
        <taxon>Mytiloidea</taxon>
        <taxon>Mytilidae</taxon>
        <taxon>Mytilinae</taxon>
        <taxon>Mytilus</taxon>
    </lineage>
</organism>
<accession>A0A8S3UQV7</accession>
<dbReference type="InterPro" id="IPR038765">
    <property type="entry name" value="Papain-like_cys_pep_sf"/>
</dbReference>
<comment type="caution">
    <text evidence="8">The sequence shown here is derived from an EMBL/GenBank/DDBJ whole genome shotgun (WGS) entry which is preliminary data.</text>
</comment>
<evidence type="ECO:0000256" key="2">
    <source>
        <dbReference type="ARBA" id="ARBA00022670"/>
    </source>
</evidence>
<dbReference type="InterPro" id="IPR022684">
    <property type="entry name" value="Calpain_cysteine_protease"/>
</dbReference>
<keyword evidence="4" id="KW-0788">Thiol protease</keyword>
<dbReference type="PROSITE" id="PS50203">
    <property type="entry name" value="CALPAIN_CAT"/>
    <property type="match status" value="1"/>
</dbReference>
<dbReference type="InterPro" id="IPR001300">
    <property type="entry name" value="Peptidase_C2_calpain_cat"/>
</dbReference>
<dbReference type="SMART" id="SM00720">
    <property type="entry name" value="calpain_III"/>
    <property type="match status" value="1"/>
</dbReference>
<dbReference type="InterPro" id="IPR035892">
    <property type="entry name" value="C2_domain_sf"/>
</dbReference>
<keyword evidence="3 8" id="KW-0378">Hydrolase</keyword>
<keyword evidence="9" id="KW-1185">Reference proteome</keyword>
<dbReference type="SUPFAM" id="SSF49758">
    <property type="entry name" value="Calpain large subunit, middle domain (domain III)"/>
    <property type="match status" value="1"/>
</dbReference>
<evidence type="ECO:0000256" key="6">
    <source>
        <dbReference type="PROSITE-ProRule" id="PRU00239"/>
    </source>
</evidence>
<reference evidence="8" key="1">
    <citation type="submission" date="2021-03" db="EMBL/GenBank/DDBJ databases">
        <authorList>
            <person name="Bekaert M."/>
        </authorList>
    </citation>
    <scope>NUCLEOTIDE SEQUENCE</scope>
</reference>
<feature type="domain" description="Calpain catalytic" evidence="7">
    <location>
        <begin position="122"/>
        <end position="435"/>
    </location>
</feature>
<dbReference type="SUPFAM" id="SSF101967">
    <property type="entry name" value="Adhesin YadA, collagen-binding domain"/>
    <property type="match status" value="1"/>
</dbReference>
<dbReference type="Gene3D" id="2.60.120.380">
    <property type="match status" value="1"/>
</dbReference>
<sequence>MGSKTLVMGSKTLLMGSKTLLMGSKTLVMGSKTLLMGSKTLLMGSKTLVIGSKTLVIGSKTLLIGSKTLVIGSKTLLIGSKTLVIGSKTLLIGSKTLVKRDYLDLTTFCSGCPLHNVRQVQEPEVWIYQKRVLEESKVDNAIEWKRPSELCKVPKLVIEGVSCDDLVQGELGNTWFVTACASLVLQKKMFEKVVPNLKEQEWDEYSEKPKYAGVFHFSFWRFGQWIDIVVDDRLPTKNGKLVFCHSKSRNEFWSALLEKAYAKLYGDYESLIEGDTADALVDFTGGVAEKLVLMNINLQDDQMKMALFRKLRDASENQALINCNIRCKPEETGKELPQGLILGHGYNITKVAEINVDKKYQGAIGASKLLMVRMANPWGVKEWNGPWADGSAEWNKIGQTEWTKLGLKFQQEGEFWMAFDDFVSYLTNVDVCHFVNTAIISLKKSWNESIMHSEWSVQGRNGGCVYDSPTFLSNPQYVFDIIQEEDTILVSLEQHDIQPGRQHFGRTLNTIGYRIMKVEDNRLYRMHIPGEHILSSDMVRGRSIFGTSKLFKGRYVIVPCTEKTGEHGPFMLRLYTSSKASGRELTKEGPTKTCPCSKLPLIVTTLTVKKLEGVTKPAGSKVKTFDPKVVVRCEGEKVVSRVVKEDQGGKRVNTADAEFDFKVTFYRKKPDEPITIEVINTNSFVDDFCSEARVTEHGGEDGKDVKCQVYGKGKEKDMERPGIVHVFVKSSHDLQFL</sequence>
<evidence type="ECO:0000256" key="4">
    <source>
        <dbReference type="ARBA" id="ARBA00022807"/>
    </source>
</evidence>
<gene>
    <name evidence="8" type="ORF">MEDL_59722</name>
</gene>
<dbReference type="Gene3D" id="2.150.10.10">
    <property type="entry name" value="Serralysin-like metalloprotease, C-terminal"/>
    <property type="match status" value="1"/>
</dbReference>
<dbReference type="Pfam" id="PF01067">
    <property type="entry name" value="Calpain_III"/>
    <property type="match status" value="1"/>
</dbReference>
<dbReference type="OrthoDB" id="424753at2759"/>